<evidence type="ECO:0008006" key="3">
    <source>
        <dbReference type="Google" id="ProtNLM"/>
    </source>
</evidence>
<organism evidence="1 2">
    <name type="scientific">Sphingomonas turrisvirgatae</name>
    <dbReference type="NCBI Taxonomy" id="1888892"/>
    <lineage>
        <taxon>Bacteria</taxon>
        <taxon>Pseudomonadati</taxon>
        <taxon>Pseudomonadota</taxon>
        <taxon>Alphaproteobacteria</taxon>
        <taxon>Sphingomonadales</taxon>
        <taxon>Sphingomonadaceae</taxon>
        <taxon>Sphingomonas</taxon>
    </lineage>
</organism>
<gene>
    <name evidence="1" type="ORF">BFL28_12065</name>
</gene>
<dbReference type="SUPFAM" id="SSF51126">
    <property type="entry name" value="Pectin lyase-like"/>
    <property type="match status" value="1"/>
</dbReference>
<dbReference type="InterPro" id="IPR012334">
    <property type="entry name" value="Pectin_lyas_fold"/>
</dbReference>
<dbReference type="PROSITE" id="PS51318">
    <property type="entry name" value="TAT"/>
    <property type="match status" value="1"/>
</dbReference>
<dbReference type="InterPro" id="IPR011050">
    <property type="entry name" value="Pectin_lyase_fold/virulence"/>
</dbReference>
<keyword evidence="2" id="KW-1185">Reference proteome</keyword>
<evidence type="ECO:0000313" key="2">
    <source>
        <dbReference type="Proteomes" id="UP000094487"/>
    </source>
</evidence>
<reference evidence="1 2" key="1">
    <citation type="submission" date="2016-08" db="EMBL/GenBank/DDBJ databases">
        <title>Draft genome of the agarase producing Sphingomonas sp. MCT13.</title>
        <authorList>
            <person name="D'Andrea M.M."/>
            <person name="Rossolini G.M."/>
            <person name="Thaller M.C."/>
        </authorList>
    </citation>
    <scope>NUCLEOTIDE SEQUENCE [LARGE SCALE GENOMIC DNA]</scope>
    <source>
        <strain evidence="1 2">MCT13</strain>
    </source>
</reference>
<evidence type="ECO:0000313" key="1">
    <source>
        <dbReference type="EMBL" id="ODP39088.1"/>
    </source>
</evidence>
<proteinExistence type="predicted"/>
<dbReference type="RefSeq" id="WP_069319263.1">
    <property type="nucleotide sequence ID" value="NZ_MDDS01000008.1"/>
</dbReference>
<name>A0A1E3LZE8_9SPHN</name>
<dbReference type="InterPro" id="IPR006311">
    <property type="entry name" value="TAT_signal"/>
</dbReference>
<dbReference type="Gene3D" id="2.160.20.10">
    <property type="entry name" value="Single-stranded right-handed beta-helix, Pectin lyase-like"/>
    <property type="match status" value="1"/>
</dbReference>
<sequence>MALSSSSPSAGLTRRGLAAAGGTALSAFALSSGAAARPTDADDHPSVDVTRAPFLARGDGVADDAAAIRAAVASLPSTGGIVLLPGGRRYRLETTVHDGGKPVTFEIGHAQVFGPAVGPLFDLRTNGSAIVGQGPGATTLHLNPAQRKPVAPRLAIQLKGGKVSGAIVEASGSGIATTPLLEVGKSPTDDSAAFDLSLRDGKVIGVTPIAAGADYRAAPNVQMIGGGECAVRLYEASHCRLTGFTIDMAGLAHAVGIFQFGGWYADVSCIEVAETRQHASAIALLIDSHTLGHAGSNGNWGGAYVNRYAQLIAKRTAVIGHDTSKATTLHFDTLDAANIHLQATIGVLLSNTVLQGNEGAFLDLVNVDGLTMIGGDVEGEAALVRARGVCDNIRLAPLAYSATGATVRGPIGTGWRLDLAKANAGDAVLCTGNTGSAGVALQNTGWTERHRAGIQYSGGSVVYSSNLRLTGPHEGLLDNPDNPGFALVMTVSGQLILRRAQAGARNAVVRDVAMFDDGGVQLHDLPSSRPPAGSKRLWFDPADGFTVKFQP</sequence>
<dbReference type="Proteomes" id="UP000094487">
    <property type="component" value="Unassembled WGS sequence"/>
</dbReference>
<accession>A0A1E3LZE8</accession>
<dbReference type="EMBL" id="MDDS01000008">
    <property type="protein sequence ID" value="ODP39088.1"/>
    <property type="molecule type" value="Genomic_DNA"/>
</dbReference>
<comment type="caution">
    <text evidence="1">The sequence shown here is derived from an EMBL/GenBank/DDBJ whole genome shotgun (WGS) entry which is preliminary data.</text>
</comment>
<dbReference type="AlphaFoldDB" id="A0A1E3LZE8"/>
<protein>
    <recommendedName>
        <fullName evidence="3">Pectate lyase superfamily protein domain-containing protein</fullName>
    </recommendedName>
</protein>